<evidence type="ECO:0000256" key="2">
    <source>
        <dbReference type="ARBA" id="ARBA00009540"/>
    </source>
</evidence>
<comment type="subcellular location">
    <subcellularLocation>
        <location evidence="1">Mitochondrion</location>
    </subcellularLocation>
</comment>
<accession>G0UVV6</accession>
<sequence length="1254" mass="138769">MENQNETNPGSDGCESPRIAMVNPPEGESAKKSEVTSILELLDLSIDNSSSVVAAVSATSMLLETGEVEANLVLLKKWWCMLENCVKELVTTLNRCEENLVERTLRILVLFSRGFSVAAQMLSLQRGLLGRIKCAVEDHMESEGASNAQGTCDALVYLTGLSEREQTLSKSLRGQEGQVIDRAIALQEDIFLLAQVENEPLLRQIIEDAPSRTYLGSLWHAFTAPFENAERPTHDTPPADECVAGIGLATLTEEGNVDKVWDNSLLLNSVIGCAFASAAQHHTLLAAYNFALAMFLFSMKCNVLEELVETSFQLKLGSDTQQGFEWLNFRDAKSQREKTVDWLSHVLSPLHSEVLPLEFAENDPKASYSATVVFLTLLWNVAHCLWQRGCIREAYEWLRSVDVERLQLIAETLSNSETSNEESDGKEREADDLNREACKGAAHYFGSLSWEYIVQHCTQPSTHDGCEQDCMCSTACTSRDMSDHLLWFAHHISCLRDASAIALLCSTPLDILYIISRLHHALRWQRRRWRESDPPHSETTQASAGRAPQKNISEEVLAFLLFIVENYLARKSVRLYHSSVTGSPKSRVSLSRSIKDTVHTVCDELVLSISQGVLSGVCEAEKFDFSGAGGAKCAEGDEEDSEENMVILGNDEQQKLNWLSAQVINTTIVFYHNFRGNIYFQNAWVGTEKCSRWDRGPKDTRRSSQPSAPKGAQSPEPRLYAAAQPSNTPRTSLSHSPEASDVGCGRGNHWRHLSVNRLLPLRLMSQKSTMKTEAKRCSLWLPSRGTLGLILLPHEIATDEMCSTSSEIALRLLVLACRFSDALRLLPLHCRAPHHIPNVHKGTCPDYALKSNHYNVPHLAVVRELNTAVSLLINALRNTSGMEVVMTWQRQRTANADRAMLNRLVNVLLHGILSDALASIEEQVGGSVIRMEVSDTCSADDDGRGEWNTADVCGSQLGMLDFWGAKNSSETPVLCEGNTSPLGLNLLEVSTFTPDVLFDFSAFNSETLYATRQLIKELNAREDEWKRAAVDEVPPDPKETGISVLSLGARRALHANLPFFFQSSPWRLIYSTRFHGYSYSNMTAACQREAANTKNSGKQTRMLLLLELNEPAMCEENAGGDGDVGERFVIGAFLSHPLAVGNRRFYGDSSTFVFQIRIPYDSKPPLIRTYQTTGKNEKFINCTPQRLAVGGGGGCSIFLDNSLSNGSTAACSTFDSPPLTYWRSSSPPDEASASPPNVTCSFDIVTVEVIVISQ</sequence>
<evidence type="ECO:0000256" key="5">
    <source>
        <dbReference type="SAM" id="MobiDB-lite"/>
    </source>
</evidence>
<feature type="region of interest" description="Disordered" evidence="5">
    <location>
        <begin position="691"/>
        <end position="745"/>
    </location>
</feature>
<dbReference type="PANTHER" id="PTHR23354">
    <property type="entry name" value="NUCLEOLAR PROTEIN 7/ESTROGEN RECEPTOR COACTIVATOR-RELATED"/>
    <property type="match status" value="1"/>
</dbReference>
<keyword evidence="3" id="KW-0496">Mitochondrion</keyword>
<feature type="region of interest" description="Disordered" evidence="5">
    <location>
        <begin position="1"/>
        <end position="29"/>
    </location>
</feature>
<evidence type="ECO:0000313" key="7">
    <source>
        <dbReference type="EMBL" id="CCC93522.1"/>
    </source>
</evidence>
<protein>
    <recommendedName>
        <fullName evidence="4">Oxidation resistance protein 1</fullName>
    </recommendedName>
</protein>
<dbReference type="AlphaFoldDB" id="G0UVV6"/>
<dbReference type="InterPro" id="IPR006571">
    <property type="entry name" value="TLDc_dom"/>
</dbReference>
<dbReference type="GO" id="GO:0005739">
    <property type="term" value="C:mitochondrion"/>
    <property type="evidence" value="ECO:0007669"/>
    <property type="project" value="UniProtKB-SubCell"/>
</dbReference>
<proteinExistence type="inferred from homology"/>
<dbReference type="SMART" id="SM00584">
    <property type="entry name" value="TLDc"/>
    <property type="match status" value="1"/>
</dbReference>
<dbReference type="PROSITE" id="PS51886">
    <property type="entry name" value="TLDC"/>
    <property type="match status" value="1"/>
</dbReference>
<gene>
    <name evidence="7" type="ORF">TCIL3000_10_2830</name>
</gene>
<evidence type="ECO:0000256" key="3">
    <source>
        <dbReference type="ARBA" id="ARBA00023128"/>
    </source>
</evidence>
<name>G0UVV6_TRYCI</name>
<dbReference type="EMBL" id="HE575323">
    <property type="protein sequence ID" value="CCC93522.1"/>
    <property type="molecule type" value="Genomic_DNA"/>
</dbReference>
<feature type="compositionally biased region" description="Polar residues" evidence="5">
    <location>
        <begin position="724"/>
        <end position="737"/>
    </location>
</feature>
<evidence type="ECO:0000256" key="1">
    <source>
        <dbReference type="ARBA" id="ARBA00004173"/>
    </source>
</evidence>
<comment type="similarity">
    <text evidence="2">Belongs to the OXR1 family.</text>
</comment>
<feature type="compositionally biased region" description="Polar residues" evidence="5">
    <location>
        <begin position="1"/>
        <end position="10"/>
    </location>
</feature>
<dbReference type="PANTHER" id="PTHR23354:SF62">
    <property type="entry name" value="MUSTARD, ISOFORM V"/>
    <property type="match status" value="1"/>
</dbReference>
<evidence type="ECO:0000259" key="6">
    <source>
        <dbReference type="PROSITE" id="PS51886"/>
    </source>
</evidence>
<organism evidence="7">
    <name type="scientific">Trypanosoma congolense (strain IL3000)</name>
    <dbReference type="NCBI Taxonomy" id="1068625"/>
    <lineage>
        <taxon>Eukaryota</taxon>
        <taxon>Discoba</taxon>
        <taxon>Euglenozoa</taxon>
        <taxon>Kinetoplastea</taxon>
        <taxon>Metakinetoplastina</taxon>
        <taxon>Trypanosomatida</taxon>
        <taxon>Trypanosomatidae</taxon>
        <taxon>Trypanosoma</taxon>
        <taxon>Nannomonas</taxon>
    </lineage>
</organism>
<dbReference type="VEuPathDB" id="TriTrypDB:TcIL3000_10_2830"/>
<reference evidence="7" key="1">
    <citation type="journal article" date="2012" name="Proc. Natl. Acad. Sci. U.S.A.">
        <title>Antigenic diversity is generated by distinct evolutionary mechanisms in African trypanosome species.</title>
        <authorList>
            <person name="Jackson A.P."/>
            <person name="Berry A."/>
            <person name="Aslett M."/>
            <person name="Allison H.C."/>
            <person name="Burton P."/>
            <person name="Vavrova-Anderson J."/>
            <person name="Brown R."/>
            <person name="Browne H."/>
            <person name="Corton N."/>
            <person name="Hauser H."/>
            <person name="Gamble J."/>
            <person name="Gilderthorp R."/>
            <person name="Marcello L."/>
            <person name="McQuillan J."/>
            <person name="Otto T.D."/>
            <person name="Quail M.A."/>
            <person name="Sanders M.J."/>
            <person name="van Tonder A."/>
            <person name="Ginger M.L."/>
            <person name="Field M.C."/>
            <person name="Barry J.D."/>
            <person name="Hertz-Fowler C."/>
            <person name="Berriman M."/>
        </authorList>
    </citation>
    <scope>NUCLEOTIDE SEQUENCE</scope>
    <source>
        <strain evidence="7">IL3000</strain>
    </source>
</reference>
<feature type="domain" description="TLDc" evidence="6">
    <location>
        <begin position="1043"/>
        <end position="1253"/>
    </location>
</feature>
<evidence type="ECO:0000256" key="4">
    <source>
        <dbReference type="ARBA" id="ARBA00040604"/>
    </source>
</evidence>
<dbReference type="Pfam" id="PF07534">
    <property type="entry name" value="TLD"/>
    <property type="match status" value="1"/>
</dbReference>
<feature type="compositionally biased region" description="Basic and acidic residues" evidence="5">
    <location>
        <begin position="691"/>
        <end position="702"/>
    </location>
</feature>